<sequence length="70" mass="7697">MMFGYGRLLLLFRMYSTKIIACNVSNVAAFIKSAAANAGFRTWVCVVGTLEFSVGFSTLFSGLSFELLKE</sequence>
<dbReference type="EMBL" id="PDCK01000039">
    <property type="protein sequence ID" value="PRQ60550.1"/>
    <property type="molecule type" value="Genomic_DNA"/>
</dbReference>
<accession>A0A2P6SPF0</accession>
<comment type="caution">
    <text evidence="1">The sequence shown here is derived from an EMBL/GenBank/DDBJ whole genome shotgun (WGS) entry which is preliminary data.</text>
</comment>
<organism evidence="1 2">
    <name type="scientific">Rosa chinensis</name>
    <name type="common">China rose</name>
    <dbReference type="NCBI Taxonomy" id="74649"/>
    <lineage>
        <taxon>Eukaryota</taxon>
        <taxon>Viridiplantae</taxon>
        <taxon>Streptophyta</taxon>
        <taxon>Embryophyta</taxon>
        <taxon>Tracheophyta</taxon>
        <taxon>Spermatophyta</taxon>
        <taxon>Magnoliopsida</taxon>
        <taxon>eudicotyledons</taxon>
        <taxon>Gunneridae</taxon>
        <taxon>Pentapetalae</taxon>
        <taxon>rosids</taxon>
        <taxon>fabids</taxon>
        <taxon>Rosales</taxon>
        <taxon>Rosaceae</taxon>
        <taxon>Rosoideae</taxon>
        <taxon>Rosoideae incertae sedis</taxon>
        <taxon>Rosa</taxon>
    </lineage>
</organism>
<protein>
    <submittedName>
        <fullName evidence="1">Uncharacterized protein</fullName>
    </submittedName>
</protein>
<gene>
    <name evidence="1" type="ORF">RchiOBHm_Chr1g0382531</name>
</gene>
<evidence type="ECO:0000313" key="1">
    <source>
        <dbReference type="EMBL" id="PRQ60550.1"/>
    </source>
</evidence>
<dbReference type="AlphaFoldDB" id="A0A2P6SPF0"/>
<evidence type="ECO:0000313" key="2">
    <source>
        <dbReference type="Proteomes" id="UP000238479"/>
    </source>
</evidence>
<keyword evidence="2" id="KW-1185">Reference proteome</keyword>
<name>A0A2P6SPF0_ROSCH</name>
<dbReference type="Proteomes" id="UP000238479">
    <property type="component" value="Chromosome 1"/>
</dbReference>
<reference evidence="1 2" key="1">
    <citation type="journal article" date="2018" name="Nat. Genet.">
        <title>The Rosa genome provides new insights in the design of modern roses.</title>
        <authorList>
            <person name="Bendahmane M."/>
        </authorList>
    </citation>
    <scope>NUCLEOTIDE SEQUENCE [LARGE SCALE GENOMIC DNA]</scope>
    <source>
        <strain evidence="2">cv. Old Blush</strain>
    </source>
</reference>
<proteinExistence type="predicted"/>
<dbReference type="Gramene" id="PRQ60550">
    <property type="protein sequence ID" value="PRQ60550"/>
    <property type="gene ID" value="RchiOBHm_Chr1g0382531"/>
</dbReference>